<accession>A0A919IKN4</accession>
<comment type="caution">
    <text evidence="2">The sequence shown here is derived from an EMBL/GenBank/DDBJ whole genome shotgun (WGS) entry which is preliminary data.</text>
</comment>
<dbReference type="EMBL" id="BOMH01000021">
    <property type="protein sequence ID" value="GID65188.1"/>
    <property type="molecule type" value="Genomic_DNA"/>
</dbReference>
<feature type="domain" description="Fido" evidence="1">
    <location>
        <begin position="335"/>
        <end position="465"/>
    </location>
</feature>
<reference evidence="2" key="1">
    <citation type="submission" date="2021-01" db="EMBL/GenBank/DDBJ databases">
        <title>Whole genome shotgun sequence of Actinoplanes cyaneus NBRC 14990.</title>
        <authorList>
            <person name="Komaki H."/>
            <person name="Tamura T."/>
        </authorList>
    </citation>
    <scope>NUCLEOTIDE SEQUENCE</scope>
    <source>
        <strain evidence="2">NBRC 14990</strain>
    </source>
</reference>
<gene>
    <name evidence="2" type="ORF">Acy02nite_30690</name>
</gene>
<dbReference type="InterPro" id="IPR003812">
    <property type="entry name" value="Fido"/>
</dbReference>
<evidence type="ECO:0000259" key="1">
    <source>
        <dbReference type="PROSITE" id="PS51459"/>
    </source>
</evidence>
<dbReference type="PROSITE" id="PS51459">
    <property type="entry name" value="FIDO"/>
    <property type="match status" value="1"/>
</dbReference>
<dbReference type="SUPFAM" id="SSF140931">
    <property type="entry name" value="Fic-like"/>
    <property type="match status" value="1"/>
</dbReference>
<protein>
    <recommendedName>
        <fullName evidence="1">Fido domain-containing protein</fullName>
    </recommendedName>
</protein>
<dbReference type="Proteomes" id="UP000619479">
    <property type="component" value="Unassembled WGS sequence"/>
</dbReference>
<sequence length="474" mass="51897">MTIDPLDPRLRSWTLTWAEVDPAAHPFDPGTVPAAVHAVAPAEMPPPYGSMARVDTTWPDPYYTWAAELKIGLVEHFGRWAAGWEDLSTGHTHDGRLTPPWCCAQDSITTPERTLDAVARTLLDWRSYLEELAERFARHLPLPTDPRAAFAAWETAVGDLVATAMARTGSGENWYGASSRVLRWFLSAAGVPEHRAGVMVEEAIGGRFRSWAVPTGAEVAEVGEALAVAATGVEAGRYAWPDTWPQNWPSRRSSELSAVPRPARLDSPPVFDALSRWRRVRQAARWSDVAEHVPGPARTQRDGIAEFFAARQEGADRLLAALRLARADADGGGPLTFARLEAWQRAVLGAGEVPFRTTSAWAKGGREWYGYRPDLPEAFEACLAEATDPQVPLPSRAARVYLDVAFFHPFPDGNARAAALALYFVLARDGVMLDQAASLLMTVRPAGETRAAEAMARHVAVLIEQTRRRAELTG</sequence>
<evidence type="ECO:0000313" key="2">
    <source>
        <dbReference type="EMBL" id="GID65188.1"/>
    </source>
</evidence>
<dbReference type="InterPro" id="IPR036597">
    <property type="entry name" value="Fido-like_dom_sf"/>
</dbReference>
<dbReference type="Gene3D" id="1.10.3290.10">
    <property type="entry name" value="Fido-like domain"/>
    <property type="match status" value="1"/>
</dbReference>
<evidence type="ECO:0000313" key="3">
    <source>
        <dbReference type="Proteomes" id="UP000619479"/>
    </source>
</evidence>
<name>A0A919IKN4_9ACTN</name>
<dbReference type="Pfam" id="PF02661">
    <property type="entry name" value="Fic"/>
    <property type="match status" value="1"/>
</dbReference>
<proteinExistence type="predicted"/>
<keyword evidence="3" id="KW-1185">Reference proteome</keyword>
<organism evidence="2 3">
    <name type="scientific">Actinoplanes cyaneus</name>
    <dbReference type="NCBI Taxonomy" id="52696"/>
    <lineage>
        <taxon>Bacteria</taxon>
        <taxon>Bacillati</taxon>
        <taxon>Actinomycetota</taxon>
        <taxon>Actinomycetes</taxon>
        <taxon>Micromonosporales</taxon>
        <taxon>Micromonosporaceae</taxon>
        <taxon>Actinoplanes</taxon>
    </lineage>
</organism>
<dbReference type="AlphaFoldDB" id="A0A919IKN4"/>